<keyword evidence="3" id="KW-1185">Reference proteome</keyword>
<dbReference type="PROSITE" id="PS51257">
    <property type="entry name" value="PROKAR_LIPOPROTEIN"/>
    <property type="match status" value="1"/>
</dbReference>
<dbReference type="EMBL" id="CP019454">
    <property type="protein sequence ID" value="AUW94696.1"/>
    <property type="molecule type" value="Genomic_DNA"/>
</dbReference>
<gene>
    <name evidence="2" type="ORF">BXT84_12680</name>
</gene>
<sequence>MFTRHDGIISAAIFLSSIVLTGCGTTAHPVASALPLHSHTVKTSPMTHPSPSTPSQTLTQSAISPPSSTPSSISKGQRVGDGLASTAGPSSSDRSHMERWVYITYTNKGPAGSFTLRVPQQFAAQPAPTDHDGRIWVDGLATITAYSEINAFHATLSTYQLVNSENTNITYRAHGLNWRVASGVQGDMIVYSKVFWCAPDIFQLTLRYPQSDQRAFQPMVTEVANSFHPKGCLVHE</sequence>
<name>A0ABN5H274_9FIRM</name>
<feature type="region of interest" description="Disordered" evidence="1">
    <location>
        <begin position="41"/>
        <end position="93"/>
    </location>
</feature>
<evidence type="ECO:0000313" key="3">
    <source>
        <dbReference type="Proteomes" id="UP000325292"/>
    </source>
</evidence>
<protein>
    <submittedName>
        <fullName evidence="2">Uncharacterized protein</fullName>
    </submittedName>
</protein>
<proteinExistence type="predicted"/>
<dbReference type="Proteomes" id="UP000325292">
    <property type="component" value="Chromosome"/>
</dbReference>
<reference evidence="2 3" key="1">
    <citation type="journal article" date="2019" name="Sci. Rep.">
        <title>Sulfobacillus thermotolerans: new insights into resistance and metabolic capacities of acidophilic chemolithotrophs.</title>
        <authorList>
            <person name="Panyushkina A.E."/>
            <person name="Babenko V.V."/>
            <person name="Nikitina A.S."/>
            <person name="Selezneva O.V."/>
            <person name="Tsaplina I.A."/>
            <person name="Letarova M.A."/>
            <person name="Kostryukova E.S."/>
            <person name="Letarov A.V."/>
        </authorList>
    </citation>
    <scope>NUCLEOTIDE SEQUENCE [LARGE SCALE GENOMIC DNA]</scope>
    <source>
        <strain evidence="2 3">Kr1</strain>
    </source>
</reference>
<accession>A0ABN5H274</accession>
<evidence type="ECO:0000256" key="1">
    <source>
        <dbReference type="SAM" id="MobiDB-lite"/>
    </source>
</evidence>
<organism evidence="2 3">
    <name type="scientific">Sulfobacillus thermotolerans</name>
    <dbReference type="NCBI Taxonomy" id="338644"/>
    <lineage>
        <taxon>Bacteria</taxon>
        <taxon>Bacillati</taxon>
        <taxon>Bacillota</taxon>
        <taxon>Clostridia</taxon>
        <taxon>Eubacteriales</taxon>
        <taxon>Clostridiales Family XVII. Incertae Sedis</taxon>
        <taxon>Sulfobacillus</taxon>
    </lineage>
</organism>
<evidence type="ECO:0000313" key="2">
    <source>
        <dbReference type="EMBL" id="AUW94696.1"/>
    </source>
</evidence>
<feature type="compositionally biased region" description="Low complexity" evidence="1">
    <location>
        <begin position="43"/>
        <end position="74"/>
    </location>
</feature>